<dbReference type="Proteomes" id="UP000259950">
    <property type="component" value="Segment"/>
</dbReference>
<keyword evidence="2" id="KW-1185">Reference proteome</keyword>
<sequence length="98" mass="11275">MRNWPSDPPEGLRSFILALLRGTPMTVMLQPRIVNGTTYDIPTVDGMDRCQINTRLHYLNVEMDKLKMKQAALIEARNQLDRHVEVQDVDLFTEMFGG</sequence>
<evidence type="ECO:0000313" key="1">
    <source>
        <dbReference type="EMBL" id="AXN58380.1"/>
    </source>
</evidence>
<accession>A0A346FK75</accession>
<dbReference type="EMBL" id="MH629685">
    <property type="protein sequence ID" value="AXN58380.1"/>
    <property type="molecule type" value="Genomic_DNA"/>
</dbReference>
<reference evidence="1" key="1">
    <citation type="submission" date="2018-07" db="EMBL/GenBank/DDBJ databases">
        <title>Complete genome sequence of the cyanophage S-PRM1 isolated from Singapore coastal waters.</title>
        <authorList>
            <person name="Chenard C."/>
            <person name="Kolundzija S."/>
            <person name="Lauro F.M."/>
        </authorList>
    </citation>
    <scope>NUCLEOTIDE SEQUENCE [LARGE SCALE GENOMIC DNA]</scope>
</reference>
<dbReference type="GeneID" id="65115544"/>
<protein>
    <submittedName>
        <fullName evidence="1">Uncharacterized protein</fullName>
    </submittedName>
</protein>
<name>A0A346FK75_9CAUD</name>
<proteinExistence type="predicted"/>
<dbReference type="RefSeq" id="YP_010097877.1">
    <property type="nucleotide sequence ID" value="NC_055761.1"/>
</dbReference>
<organism evidence="1">
    <name type="scientific">Synechococcus virus S-PRM1</name>
    <dbReference type="NCBI Taxonomy" id="2100130"/>
    <lineage>
        <taxon>Viruses</taxon>
        <taxon>Duplodnaviria</taxon>
        <taxon>Heunggongvirae</taxon>
        <taxon>Uroviricota</taxon>
        <taxon>Caudoviricetes</taxon>
        <taxon>Pantevenvirales</taxon>
        <taxon>Kyanoviridae</taxon>
        <taxon>Makelovirus</taxon>
        <taxon>Makelovirus prm1</taxon>
    </lineage>
</organism>
<evidence type="ECO:0000313" key="2">
    <source>
        <dbReference type="Proteomes" id="UP000259950"/>
    </source>
</evidence>
<dbReference type="KEGG" id="vg:65115544"/>